<accession>A0A6J1PDA8</accession>
<sequence>MTRVFGVRGLVGVGVALLACLLFPSSLPRLAGEGTEMSRMLAVDFEVFGIVQGVFFRKIYVYLSSPGKLTRRRLVCLRVTVHAKTRQGAGAEGMVHEHPERYRGRPPGGGEGAGRGDETVASPYRKPSVADR</sequence>
<keyword evidence="2" id="KW-0812">Transmembrane</keyword>
<keyword evidence="3" id="KW-1185">Reference proteome</keyword>
<evidence type="ECO:0000313" key="3">
    <source>
        <dbReference type="Proteomes" id="UP000504618"/>
    </source>
</evidence>
<dbReference type="PROSITE" id="PS51257">
    <property type="entry name" value="PROKAR_LIPOPROTEIN"/>
    <property type="match status" value="1"/>
</dbReference>
<protein>
    <submittedName>
        <fullName evidence="4">Uncharacterized protein LOC112451830 isoform X2</fullName>
    </submittedName>
</protein>
<keyword evidence="2" id="KW-1133">Transmembrane helix</keyword>
<evidence type="ECO:0000313" key="4">
    <source>
        <dbReference type="RefSeq" id="XP_024867502.1"/>
    </source>
</evidence>
<dbReference type="GeneID" id="112451830"/>
<evidence type="ECO:0000256" key="1">
    <source>
        <dbReference type="SAM" id="MobiDB-lite"/>
    </source>
</evidence>
<reference evidence="4" key="1">
    <citation type="submission" date="2025-08" db="UniProtKB">
        <authorList>
            <consortium name="RefSeq"/>
        </authorList>
    </citation>
    <scope>IDENTIFICATION</scope>
    <source>
        <tissue evidence="4">Whole body</tissue>
    </source>
</reference>
<dbReference type="InterPro" id="IPR017968">
    <property type="entry name" value="Acylphosphatase_CS"/>
</dbReference>
<evidence type="ECO:0000256" key="2">
    <source>
        <dbReference type="SAM" id="Phobius"/>
    </source>
</evidence>
<dbReference type="RefSeq" id="XP_024867502.1">
    <property type="nucleotide sequence ID" value="XM_025011734.1"/>
</dbReference>
<dbReference type="Proteomes" id="UP000504618">
    <property type="component" value="Unplaced"/>
</dbReference>
<dbReference type="PROSITE" id="PS00150">
    <property type="entry name" value="ACYLPHOSPHATASE_1"/>
    <property type="match status" value="1"/>
</dbReference>
<name>A0A6J1PDA8_9HYME</name>
<dbReference type="AlphaFoldDB" id="A0A6J1PDA8"/>
<proteinExistence type="predicted"/>
<feature type="compositionally biased region" description="Basic and acidic residues" evidence="1">
    <location>
        <begin position="94"/>
        <end position="103"/>
    </location>
</feature>
<gene>
    <name evidence="4" type="primary">LOC112451830</name>
</gene>
<feature type="transmembrane region" description="Helical" evidence="2">
    <location>
        <begin position="41"/>
        <end position="63"/>
    </location>
</feature>
<organism evidence="3 4">
    <name type="scientific">Temnothorax curvispinosus</name>
    <dbReference type="NCBI Taxonomy" id="300111"/>
    <lineage>
        <taxon>Eukaryota</taxon>
        <taxon>Metazoa</taxon>
        <taxon>Ecdysozoa</taxon>
        <taxon>Arthropoda</taxon>
        <taxon>Hexapoda</taxon>
        <taxon>Insecta</taxon>
        <taxon>Pterygota</taxon>
        <taxon>Neoptera</taxon>
        <taxon>Endopterygota</taxon>
        <taxon>Hymenoptera</taxon>
        <taxon>Apocrita</taxon>
        <taxon>Aculeata</taxon>
        <taxon>Formicoidea</taxon>
        <taxon>Formicidae</taxon>
        <taxon>Myrmicinae</taxon>
        <taxon>Temnothorax</taxon>
    </lineage>
</organism>
<keyword evidence="2" id="KW-0472">Membrane</keyword>
<feature type="region of interest" description="Disordered" evidence="1">
    <location>
        <begin position="86"/>
        <end position="132"/>
    </location>
</feature>